<dbReference type="Proteomes" id="UP001201844">
    <property type="component" value="Unassembled WGS sequence"/>
</dbReference>
<protein>
    <submittedName>
        <fullName evidence="1">Uncharacterized protein</fullName>
    </submittedName>
</protein>
<evidence type="ECO:0000313" key="1">
    <source>
        <dbReference type="EMBL" id="MCJ8148101.1"/>
    </source>
</evidence>
<gene>
    <name evidence="1" type="ORF">MKI86_03025</name>
</gene>
<accession>A0ABT0CHK8</accession>
<reference evidence="1 2" key="1">
    <citation type="submission" date="2022-02" db="EMBL/GenBank/DDBJ databases">
        <title>Shinella B3.7 sp. nov., isolated from Sediment (Zhairuo Island).</title>
        <authorList>
            <person name="Chen G."/>
        </authorList>
    </citation>
    <scope>NUCLEOTIDE SEQUENCE [LARGE SCALE GENOMIC DNA]</scope>
    <source>
        <strain evidence="1 2">B3.7</strain>
    </source>
</reference>
<proteinExistence type="predicted"/>
<dbReference type="RefSeq" id="WP_241597009.1">
    <property type="nucleotide sequence ID" value="NZ_JAKVIN010000001.1"/>
</dbReference>
<keyword evidence="2" id="KW-1185">Reference proteome</keyword>
<evidence type="ECO:0000313" key="2">
    <source>
        <dbReference type="Proteomes" id="UP001201844"/>
    </source>
</evidence>
<name>A0ABT0CHK8_9HYPH</name>
<dbReference type="EMBL" id="JAKVIN010000001">
    <property type="protein sequence ID" value="MCJ8148101.1"/>
    <property type="molecule type" value="Genomic_DNA"/>
</dbReference>
<organism evidence="1 2">
    <name type="scientific">Shinella sedimenti</name>
    <dbReference type="NCBI Taxonomy" id="2919913"/>
    <lineage>
        <taxon>Bacteria</taxon>
        <taxon>Pseudomonadati</taxon>
        <taxon>Pseudomonadota</taxon>
        <taxon>Alphaproteobacteria</taxon>
        <taxon>Hyphomicrobiales</taxon>
        <taxon>Rhizobiaceae</taxon>
        <taxon>Shinella</taxon>
    </lineage>
</organism>
<sequence>MAAFSGGIMHISFICHLGQVGGISKQTRVAAHFFQKHGARAFHNIGIGKYLPAFILAVRGAVPRLFVDANLNRELHAGACGVRERRVRQGKT</sequence>
<comment type="caution">
    <text evidence="1">The sequence shown here is derived from an EMBL/GenBank/DDBJ whole genome shotgun (WGS) entry which is preliminary data.</text>
</comment>